<protein>
    <submittedName>
        <fullName evidence="1">Uncharacterized protein</fullName>
    </submittedName>
</protein>
<dbReference type="OrthoDB" id="2679377at2759"/>
<reference evidence="1" key="1">
    <citation type="journal article" date="2020" name="New Phytol.">
        <title>Comparative genomics reveals dynamic genome evolution in host specialist ectomycorrhizal fungi.</title>
        <authorList>
            <person name="Lofgren L.A."/>
            <person name="Nguyen N.H."/>
            <person name="Vilgalys R."/>
            <person name="Ruytinx J."/>
            <person name="Liao H.L."/>
            <person name="Branco S."/>
            <person name="Kuo A."/>
            <person name="LaButti K."/>
            <person name="Lipzen A."/>
            <person name="Andreopoulos W."/>
            <person name="Pangilinan J."/>
            <person name="Riley R."/>
            <person name="Hundley H."/>
            <person name="Na H."/>
            <person name="Barry K."/>
            <person name="Grigoriev I.V."/>
            <person name="Stajich J.E."/>
            <person name="Kennedy P.G."/>
        </authorList>
    </citation>
    <scope>NUCLEOTIDE SEQUENCE</scope>
    <source>
        <strain evidence="1">MN1</strain>
    </source>
</reference>
<dbReference type="Proteomes" id="UP000807769">
    <property type="component" value="Unassembled WGS sequence"/>
</dbReference>
<sequence length="418" mass="44835">MSPILHTFVLFLHKSLSLITGLFRSFFGLFTGGRRATQESDTPGTEGQSFTIVQLVSSQKPKGLKPFVLPQNVVLRQLEDARCRTAQGQEMASSTNFSDPELGRCNVVNLQGPPQLSHPLFDRPELPMPSFSPPSSYAFPKHSNEYVFRSSWPPVLGTQLQLSKNSLPCDADLSTSLSSASLKVWTSSPQGKQLRSPTHPNCSYSPSAGENRFASPFGDRGSTYFAPYFKGVPSVASASDLLDFSVYASSPRVNMGSSTIDAFGDTKPREKLRVKSSTVIYDPAIREVFMLRPSYGTRIPGSGGRNFRKLVSSTSSSSSVSSASDWSPSGLFTSVGEQTSSSPCTTHTRSLSALCVSSPCDLSDAEIGGNHPGSVPRVSARSVGFPAEKSLVPDIISCPDVPCSIVRASPGEDEVIIS</sequence>
<gene>
    <name evidence="1" type="ORF">BJ212DRAFT_1477539</name>
</gene>
<accession>A0A9P7EGY4</accession>
<dbReference type="AlphaFoldDB" id="A0A9P7EGY4"/>
<comment type="caution">
    <text evidence="1">The sequence shown here is derived from an EMBL/GenBank/DDBJ whole genome shotgun (WGS) entry which is preliminary data.</text>
</comment>
<evidence type="ECO:0000313" key="2">
    <source>
        <dbReference type="Proteomes" id="UP000807769"/>
    </source>
</evidence>
<dbReference type="EMBL" id="JABBWG010000006">
    <property type="protein sequence ID" value="KAG1821689.1"/>
    <property type="molecule type" value="Genomic_DNA"/>
</dbReference>
<organism evidence="1 2">
    <name type="scientific">Suillus subaureus</name>
    <dbReference type="NCBI Taxonomy" id="48587"/>
    <lineage>
        <taxon>Eukaryota</taxon>
        <taxon>Fungi</taxon>
        <taxon>Dikarya</taxon>
        <taxon>Basidiomycota</taxon>
        <taxon>Agaricomycotina</taxon>
        <taxon>Agaricomycetes</taxon>
        <taxon>Agaricomycetidae</taxon>
        <taxon>Boletales</taxon>
        <taxon>Suillineae</taxon>
        <taxon>Suillaceae</taxon>
        <taxon>Suillus</taxon>
    </lineage>
</organism>
<evidence type="ECO:0000313" key="1">
    <source>
        <dbReference type="EMBL" id="KAG1821689.1"/>
    </source>
</evidence>
<name>A0A9P7EGY4_9AGAM</name>
<dbReference type="RefSeq" id="XP_041196429.1">
    <property type="nucleotide sequence ID" value="XM_041339560.1"/>
</dbReference>
<dbReference type="GeneID" id="64633576"/>
<proteinExistence type="predicted"/>
<keyword evidence="2" id="KW-1185">Reference proteome</keyword>